<keyword evidence="3" id="KW-0812">Transmembrane</keyword>
<dbReference type="RefSeq" id="WP_088258120.1">
    <property type="nucleotide sequence ID" value="NZ_NIDE01000014.1"/>
</dbReference>
<keyword evidence="3" id="KW-0472">Membrane</keyword>
<keyword evidence="3" id="KW-1133">Transmembrane helix</keyword>
<dbReference type="OrthoDB" id="221211at2"/>
<dbReference type="SMART" id="SM00028">
    <property type="entry name" value="TPR"/>
    <property type="match status" value="2"/>
</dbReference>
<dbReference type="InterPro" id="IPR028994">
    <property type="entry name" value="Integrin_alpha_N"/>
</dbReference>
<name>A0A225D9Q0_9BACT</name>
<comment type="caution">
    <text evidence="5">The sequence shown here is derived from an EMBL/GenBank/DDBJ whole genome shotgun (WGS) entry which is preliminary data.</text>
</comment>
<keyword evidence="6" id="KW-1185">Reference proteome</keyword>
<feature type="domain" description="ASPIC/UnbV" evidence="4">
    <location>
        <begin position="681"/>
        <end position="715"/>
    </location>
</feature>
<dbReference type="EMBL" id="NIDE01000014">
    <property type="protein sequence ID" value="OWK38291.1"/>
    <property type="molecule type" value="Genomic_DNA"/>
</dbReference>
<protein>
    <recommendedName>
        <fullName evidence="4">ASPIC/UnbV domain-containing protein</fullName>
    </recommendedName>
</protein>
<evidence type="ECO:0000259" key="4">
    <source>
        <dbReference type="Pfam" id="PF07593"/>
    </source>
</evidence>
<sequence>MPSSPSQRRYLLIAAAVVLLVGAAGVGYWLWGRSRLPGSGNPVYEQYVEAFQVGVAALDADVPVVAGENLNKVVGLIPQEPAGWADRGLFHLRTGQLDQAAKDLAEANRLAPDHPEIEKLLGLLDQRRGKFTEAVTHFRKAVERDPTDVETLYRLAQIVDQEHKEGSEAEYQRLMEQILTVRPDNLHVLVDRLRVAVRRSDRPAVQDTLTHLRRLAPTWADLTRKTFAEMETALAGPLGESDVFPLLTFANVLRSEPGYSRTASEVSPPDAFAGNPLRTFVKLTPPRNSPAPPDADLTFTPEPLADIPAGRWDAVTPFWLTGDTAPVVFAANAREVRRTGAGLVLPSIPVAPDGLIPIDWDNDFRTDLLLVGPGGLKFFKQGNDGGFTDVTAKTGLGDDILRGDYATALAADVDLDGDLDILLARRKGPPLWLRNNFDGTFTPLPIFAEVDSARQFVWADFDNDGAADAAILDAAGKLHVYSNERSAQFRKWPADVPNGSYRAVTVADVNDDGIFDVVALRGDGALMRVSAQNKRAGWEVAEIARWGPPPDVELGVIRLLTADLDNNGVPDLIVSGPSGGAAWLGGAGGTFQPLAAAVPARVSAAVDLTGSGRPDLLGLDAEGRPVRYRNVGRKDYHWQTIRFRAAPAAQPLGDNRINSYGIGGEIELRTGTHVVKRMITAPAVHLGLGERPRADVVRIQWPNGTSQYEFQPLIDQGVVSEQRLKGSCPFLFGWNGEKFAFLADFMWSTPLGMYINAQDKGGFLQTAEWVKIRGDQLVPKDGHYELRVNANLWETHYFDHMALHVVDHPAGTELFVDERFALEPSTPHFQMTGPTRPIARAWDHLGGDATEAVRANDGVYLDRCGRGLYQGVTNDHWVEVDLGDDAPKDGPVWLIARGWIHPTDSSINYALEQGRHERPRGLVLEVPDGKGGWKVARDKIGFPAGKNKTILVRLDGLDGPGVARRFRLRTNMEIFWDSFHYAQGRDGVEIAKKELLPVTADLRSRGILEMTRANPSSPELPDYDRLVARGQVWRDLIGYHTRFGDIRELLEKVDDRYAILTAGDDIAMRFAAPPAPPSGWVRDFVWVSDGWVKDGDLNTRYGKTVLPLPSHNMTSYEAAPDGLENDPVYRRFPKDWERFHTRFVAPDVYERGLRPLRTEAYPAGGQP</sequence>
<dbReference type="PANTHER" id="PTHR44103">
    <property type="entry name" value="PROPROTEIN CONVERTASE P"/>
    <property type="match status" value="1"/>
</dbReference>
<dbReference type="InterPro" id="IPR011519">
    <property type="entry name" value="UnbV_ASPIC"/>
</dbReference>
<feature type="repeat" description="TPR" evidence="2">
    <location>
        <begin position="81"/>
        <end position="114"/>
    </location>
</feature>
<feature type="repeat" description="TPR" evidence="2">
    <location>
        <begin position="115"/>
        <end position="148"/>
    </location>
</feature>
<accession>A0A225D9Q0</accession>
<evidence type="ECO:0000256" key="2">
    <source>
        <dbReference type="PROSITE-ProRule" id="PRU00339"/>
    </source>
</evidence>
<organism evidence="5 6">
    <name type="scientific">Fimbriiglobus ruber</name>
    <dbReference type="NCBI Taxonomy" id="1908690"/>
    <lineage>
        <taxon>Bacteria</taxon>
        <taxon>Pseudomonadati</taxon>
        <taxon>Planctomycetota</taxon>
        <taxon>Planctomycetia</taxon>
        <taxon>Gemmatales</taxon>
        <taxon>Gemmataceae</taxon>
        <taxon>Fimbriiglobus</taxon>
    </lineage>
</organism>
<dbReference type="SUPFAM" id="SSF69318">
    <property type="entry name" value="Integrin alpha N-terminal domain"/>
    <property type="match status" value="1"/>
</dbReference>
<dbReference type="Gene3D" id="2.130.10.130">
    <property type="entry name" value="Integrin alpha, N-terminal"/>
    <property type="match status" value="1"/>
</dbReference>
<reference evidence="6" key="1">
    <citation type="submission" date="2017-06" db="EMBL/GenBank/DDBJ databases">
        <title>Genome analysis of Fimbriiglobus ruber SP5, the first member of the order Planctomycetales with confirmed chitinolytic capability.</title>
        <authorList>
            <person name="Ravin N.V."/>
            <person name="Rakitin A.L."/>
            <person name="Ivanova A.A."/>
            <person name="Beletsky A.V."/>
            <person name="Kulichevskaya I.S."/>
            <person name="Mardanov A.V."/>
            <person name="Dedysh S.N."/>
        </authorList>
    </citation>
    <scope>NUCLEOTIDE SEQUENCE [LARGE SCALE GENOMIC DNA]</scope>
    <source>
        <strain evidence="6">SP5</strain>
    </source>
</reference>
<evidence type="ECO:0000313" key="6">
    <source>
        <dbReference type="Proteomes" id="UP000214646"/>
    </source>
</evidence>
<dbReference type="Pfam" id="PF07593">
    <property type="entry name" value="UnbV_ASPIC"/>
    <property type="match status" value="1"/>
</dbReference>
<dbReference type="InterPro" id="IPR019734">
    <property type="entry name" value="TPR_rpt"/>
</dbReference>
<dbReference type="Gene3D" id="1.25.40.10">
    <property type="entry name" value="Tetratricopeptide repeat domain"/>
    <property type="match status" value="1"/>
</dbReference>
<evidence type="ECO:0000256" key="1">
    <source>
        <dbReference type="ARBA" id="ARBA00022729"/>
    </source>
</evidence>
<dbReference type="Proteomes" id="UP000214646">
    <property type="component" value="Unassembled WGS sequence"/>
</dbReference>
<dbReference type="PANTHER" id="PTHR44103:SF1">
    <property type="entry name" value="PROPROTEIN CONVERTASE P"/>
    <property type="match status" value="1"/>
</dbReference>
<dbReference type="PROSITE" id="PS50005">
    <property type="entry name" value="TPR"/>
    <property type="match status" value="2"/>
</dbReference>
<dbReference type="Pfam" id="PF13517">
    <property type="entry name" value="FG-GAP_3"/>
    <property type="match status" value="1"/>
</dbReference>
<keyword evidence="1" id="KW-0732">Signal</keyword>
<proteinExistence type="predicted"/>
<dbReference type="SUPFAM" id="SSF48452">
    <property type="entry name" value="TPR-like"/>
    <property type="match status" value="1"/>
</dbReference>
<evidence type="ECO:0000256" key="3">
    <source>
        <dbReference type="SAM" id="Phobius"/>
    </source>
</evidence>
<dbReference type="InterPro" id="IPR013517">
    <property type="entry name" value="FG-GAP"/>
</dbReference>
<dbReference type="InterPro" id="IPR011990">
    <property type="entry name" value="TPR-like_helical_dom_sf"/>
</dbReference>
<evidence type="ECO:0000313" key="5">
    <source>
        <dbReference type="EMBL" id="OWK38291.1"/>
    </source>
</evidence>
<feature type="transmembrane region" description="Helical" evidence="3">
    <location>
        <begin position="12"/>
        <end position="31"/>
    </location>
</feature>
<keyword evidence="2" id="KW-0802">TPR repeat</keyword>
<dbReference type="AlphaFoldDB" id="A0A225D9Q0"/>
<gene>
    <name evidence="5" type="ORF">FRUB_07411</name>
</gene>